<dbReference type="Proteomes" id="UP000199321">
    <property type="component" value="Unassembled WGS sequence"/>
</dbReference>
<gene>
    <name evidence="1" type="ORF">SAMN05421855_105180</name>
</gene>
<dbReference type="EMBL" id="FNBA01000005">
    <property type="protein sequence ID" value="SDF09774.1"/>
    <property type="molecule type" value="Genomic_DNA"/>
</dbReference>
<sequence length="209" mass="24286">MYLSFFILIITLVSCSSTRLLQQYTTLDTVNFQANKVLVVGISADKDLRRTFEKKVVDALEKEDVTAVKSIDFFETSFTNNKQSLKQLGDIENKLLEAGFDAILFTKITARESKVTMVDAYRNFAKGYQTFEDYYYGNQYVYFKEQHDRYQVYTTETSLYCICPGKERELLWRADIEVVGADKINKNINNYTSLLLQSLKENQLLILEE</sequence>
<reference evidence="1 2" key="1">
    <citation type="submission" date="2016-10" db="EMBL/GenBank/DDBJ databases">
        <authorList>
            <person name="de Groot N.N."/>
        </authorList>
    </citation>
    <scope>NUCLEOTIDE SEQUENCE [LARGE SCALE GENOMIC DNA]</scope>
    <source>
        <strain evidence="1 2">DSM 16195</strain>
    </source>
</reference>
<protein>
    <recommendedName>
        <fullName evidence="3">Cardiolipin synthetase</fullName>
    </recommendedName>
</protein>
<evidence type="ECO:0000313" key="2">
    <source>
        <dbReference type="Proteomes" id="UP000199321"/>
    </source>
</evidence>
<proteinExistence type="predicted"/>
<dbReference type="AlphaFoldDB" id="A0A1G7IBC5"/>
<organism evidence="1 2">
    <name type="scientific">Ulvibacter litoralis</name>
    <dbReference type="NCBI Taxonomy" id="227084"/>
    <lineage>
        <taxon>Bacteria</taxon>
        <taxon>Pseudomonadati</taxon>
        <taxon>Bacteroidota</taxon>
        <taxon>Flavobacteriia</taxon>
        <taxon>Flavobacteriales</taxon>
        <taxon>Flavobacteriaceae</taxon>
        <taxon>Ulvibacter</taxon>
    </lineage>
</organism>
<dbReference type="STRING" id="227084.SAMN05421855_105180"/>
<name>A0A1G7IBC5_9FLAO</name>
<evidence type="ECO:0008006" key="3">
    <source>
        <dbReference type="Google" id="ProtNLM"/>
    </source>
</evidence>
<keyword evidence="2" id="KW-1185">Reference proteome</keyword>
<accession>A0A1G7IBC5</accession>
<evidence type="ECO:0000313" key="1">
    <source>
        <dbReference type="EMBL" id="SDF09774.1"/>
    </source>
</evidence>